<reference evidence="1 2" key="2">
    <citation type="journal article" date="2017" name="Front. Plant Sci.">
        <title>Gene Classification and Mining of Molecular Markers Useful in Red Clover (Trifolium pratense) Breeding.</title>
        <authorList>
            <person name="Istvanek J."/>
            <person name="Dluhosova J."/>
            <person name="Dluhos P."/>
            <person name="Patkova L."/>
            <person name="Nedelnik J."/>
            <person name="Repkova J."/>
        </authorList>
    </citation>
    <scope>NUCLEOTIDE SEQUENCE [LARGE SCALE GENOMIC DNA]</scope>
    <source>
        <strain evidence="2">cv. Tatra</strain>
        <tissue evidence="1">Young leaves</tissue>
    </source>
</reference>
<organism evidence="1 2">
    <name type="scientific">Trifolium pratense</name>
    <name type="common">Red clover</name>
    <dbReference type="NCBI Taxonomy" id="57577"/>
    <lineage>
        <taxon>Eukaryota</taxon>
        <taxon>Viridiplantae</taxon>
        <taxon>Streptophyta</taxon>
        <taxon>Embryophyta</taxon>
        <taxon>Tracheophyta</taxon>
        <taxon>Spermatophyta</taxon>
        <taxon>Magnoliopsida</taxon>
        <taxon>eudicotyledons</taxon>
        <taxon>Gunneridae</taxon>
        <taxon>Pentapetalae</taxon>
        <taxon>rosids</taxon>
        <taxon>fabids</taxon>
        <taxon>Fabales</taxon>
        <taxon>Fabaceae</taxon>
        <taxon>Papilionoideae</taxon>
        <taxon>50 kb inversion clade</taxon>
        <taxon>NPAAA clade</taxon>
        <taxon>Hologalegina</taxon>
        <taxon>IRL clade</taxon>
        <taxon>Trifolieae</taxon>
        <taxon>Trifolium</taxon>
    </lineage>
</organism>
<comment type="caution">
    <text evidence="1">The sequence shown here is derived from an EMBL/GenBank/DDBJ whole genome shotgun (WGS) entry which is preliminary data.</text>
</comment>
<dbReference type="AlphaFoldDB" id="A0A2K3NTY1"/>
<evidence type="ECO:0000313" key="1">
    <source>
        <dbReference type="EMBL" id="PNY06494.1"/>
    </source>
</evidence>
<gene>
    <name evidence="1" type="ORF">L195_g002961</name>
</gene>
<dbReference type="EMBL" id="ASHM01001335">
    <property type="protein sequence ID" value="PNY06494.1"/>
    <property type="molecule type" value="Genomic_DNA"/>
</dbReference>
<evidence type="ECO:0000313" key="2">
    <source>
        <dbReference type="Proteomes" id="UP000236291"/>
    </source>
</evidence>
<accession>A0A2K3NTY1</accession>
<name>A0A2K3NTY1_TRIPR</name>
<reference evidence="1 2" key="1">
    <citation type="journal article" date="2014" name="Am. J. Bot.">
        <title>Genome assembly and annotation for red clover (Trifolium pratense; Fabaceae).</title>
        <authorList>
            <person name="Istvanek J."/>
            <person name="Jaros M."/>
            <person name="Krenek A."/>
            <person name="Repkova J."/>
        </authorList>
    </citation>
    <scope>NUCLEOTIDE SEQUENCE [LARGE SCALE GENOMIC DNA]</scope>
    <source>
        <strain evidence="2">cv. Tatra</strain>
        <tissue evidence="1">Young leaves</tissue>
    </source>
</reference>
<sequence length="114" mass="12047">MKFLIAQQSSLHMILGFGSTTQLVLTLSRSTTNEGVIEDASASMLSVEPVPPRGVLGFFEAFLGIDIGKNPGSLCSSYEWVSIILYAGTSRVCLGVLLGLDLARGIGDRLVALS</sequence>
<dbReference type="Proteomes" id="UP000236291">
    <property type="component" value="Unassembled WGS sequence"/>
</dbReference>
<protein>
    <submittedName>
        <fullName evidence="1">Uncharacterized protein</fullName>
    </submittedName>
</protein>
<proteinExistence type="predicted"/>